<evidence type="ECO:0000256" key="5">
    <source>
        <dbReference type="ARBA" id="ARBA00022927"/>
    </source>
</evidence>
<dbReference type="PROSITE" id="PS50192">
    <property type="entry name" value="T_SNARE"/>
    <property type="match status" value="1"/>
</dbReference>
<dbReference type="SUPFAM" id="SSF47661">
    <property type="entry name" value="t-snare proteins"/>
    <property type="match status" value="1"/>
</dbReference>
<organism evidence="13 14">
    <name type="scientific">Sphaeroforma arctica JP610</name>
    <dbReference type="NCBI Taxonomy" id="667725"/>
    <lineage>
        <taxon>Eukaryota</taxon>
        <taxon>Ichthyosporea</taxon>
        <taxon>Ichthyophonida</taxon>
        <taxon>Sphaeroforma</taxon>
    </lineage>
</organism>
<keyword evidence="8" id="KW-0175">Coiled coil</keyword>
<feature type="region of interest" description="Disordered" evidence="10">
    <location>
        <begin position="1"/>
        <end position="27"/>
    </location>
</feature>
<dbReference type="Proteomes" id="UP000054560">
    <property type="component" value="Unassembled WGS sequence"/>
</dbReference>
<dbReference type="CDD" id="cd15845">
    <property type="entry name" value="SNARE_syntaxin16"/>
    <property type="match status" value="1"/>
</dbReference>
<keyword evidence="9 11" id="KW-0472">Membrane</keyword>
<evidence type="ECO:0000256" key="9">
    <source>
        <dbReference type="ARBA" id="ARBA00023136"/>
    </source>
</evidence>
<evidence type="ECO:0000256" key="4">
    <source>
        <dbReference type="ARBA" id="ARBA00022692"/>
    </source>
</evidence>
<keyword evidence="7" id="KW-0333">Golgi apparatus</keyword>
<dbReference type="GO" id="GO:0006886">
    <property type="term" value="P:intracellular protein transport"/>
    <property type="evidence" value="ECO:0007669"/>
    <property type="project" value="TreeGrafter"/>
</dbReference>
<keyword evidence="5" id="KW-0653">Protein transport</keyword>
<comment type="similarity">
    <text evidence="2">Belongs to the syntaxin family.</text>
</comment>
<name>A0A0L0FGM4_9EUKA</name>
<evidence type="ECO:0000256" key="8">
    <source>
        <dbReference type="ARBA" id="ARBA00023054"/>
    </source>
</evidence>
<feature type="compositionally biased region" description="Basic and acidic residues" evidence="10">
    <location>
        <begin position="7"/>
        <end position="19"/>
    </location>
</feature>
<dbReference type="RefSeq" id="XP_014149493.1">
    <property type="nucleotide sequence ID" value="XM_014294018.1"/>
</dbReference>
<dbReference type="SMART" id="SM00397">
    <property type="entry name" value="t_SNARE"/>
    <property type="match status" value="1"/>
</dbReference>
<evidence type="ECO:0000256" key="3">
    <source>
        <dbReference type="ARBA" id="ARBA00022448"/>
    </source>
</evidence>
<feature type="domain" description="T-SNARE coiled-coil homology" evidence="12">
    <location>
        <begin position="147"/>
        <end position="209"/>
    </location>
</feature>
<dbReference type="GO" id="GO:0031201">
    <property type="term" value="C:SNARE complex"/>
    <property type="evidence" value="ECO:0007669"/>
    <property type="project" value="TreeGrafter"/>
</dbReference>
<dbReference type="OrthoDB" id="10251371at2759"/>
<evidence type="ECO:0000256" key="10">
    <source>
        <dbReference type="SAM" id="MobiDB-lite"/>
    </source>
</evidence>
<evidence type="ECO:0000313" key="14">
    <source>
        <dbReference type="Proteomes" id="UP000054560"/>
    </source>
</evidence>
<keyword evidence="4 11" id="KW-0812">Transmembrane</keyword>
<evidence type="ECO:0000256" key="2">
    <source>
        <dbReference type="ARBA" id="ARBA00009063"/>
    </source>
</evidence>
<evidence type="ECO:0000313" key="13">
    <source>
        <dbReference type="EMBL" id="KNC75591.1"/>
    </source>
</evidence>
<dbReference type="STRING" id="667725.A0A0L0FGM4"/>
<keyword evidence="14" id="KW-1185">Reference proteome</keyword>
<comment type="subcellular location">
    <subcellularLocation>
        <location evidence="1">Golgi apparatus membrane</location>
        <topology evidence="1">Single-pass type IV membrane protein</topology>
    </subcellularLocation>
</comment>
<dbReference type="EMBL" id="KQ243534">
    <property type="protein sequence ID" value="KNC75591.1"/>
    <property type="molecule type" value="Genomic_DNA"/>
</dbReference>
<evidence type="ECO:0000256" key="7">
    <source>
        <dbReference type="ARBA" id="ARBA00023034"/>
    </source>
</evidence>
<dbReference type="PANTHER" id="PTHR19957:SF83">
    <property type="entry name" value="SYNTAXIN-16"/>
    <property type="match status" value="1"/>
</dbReference>
<keyword evidence="6 11" id="KW-1133">Transmembrane helix</keyword>
<sequence length="241" mass="28129">MSRVNSRMKELHTLHDKHLNRPNMTDGREEEYEIEVMTQDITQMFQSTQQAIQGLNYRSRQCESQAELKMCRNVITALASELQTLSQSFRRAQSTYLQRIRGREEQKKKLFGEQATMLMEDESGNDEVEIYDKEFTTKQLQQLEEATALVQERDREVANVMQSINELGEIFKELSVLIIDQGTMLDRIDYNLEQVSTSVAEGLVQLQEGEKYQKKSRRKLCCILFLFIACAVMIFLLAFKF</sequence>
<dbReference type="Gene3D" id="1.20.58.70">
    <property type="match status" value="1"/>
</dbReference>
<dbReference type="InterPro" id="IPR010989">
    <property type="entry name" value="SNARE"/>
</dbReference>
<keyword evidence="3" id="KW-0813">Transport</keyword>
<dbReference type="Pfam" id="PF05739">
    <property type="entry name" value="SNARE"/>
    <property type="match status" value="1"/>
</dbReference>
<accession>A0A0L0FGM4</accession>
<dbReference type="GO" id="GO:0006906">
    <property type="term" value="P:vesicle fusion"/>
    <property type="evidence" value="ECO:0007669"/>
    <property type="project" value="TreeGrafter"/>
</dbReference>
<dbReference type="GeneID" id="25912393"/>
<reference evidence="13 14" key="1">
    <citation type="submission" date="2011-02" db="EMBL/GenBank/DDBJ databases">
        <title>The Genome Sequence of Sphaeroforma arctica JP610.</title>
        <authorList>
            <consortium name="The Broad Institute Genome Sequencing Platform"/>
            <person name="Russ C."/>
            <person name="Cuomo C."/>
            <person name="Young S.K."/>
            <person name="Zeng Q."/>
            <person name="Gargeya S."/>
            <person name="Alvarado L."/>
            <person name="Berlin A."/>
            <person name="Chapman S.B."/>
            <person name="Chen Z."/>
            <person name="Freedman E."/>
            <person name="Gellesch M."/>
            <person name="Goldberg J."/>
            <person name="Griggs A."/>
            <person name="Gujja S."/>
            <person name="Heilman E."/>
            <person name="Heiman D."/>
            <person name="Howarth C."/>
            <person name="Mehta T."/>
            <person name="Neiman D."/>
            <person name="Pearson M."/>
            <person name="Roberts A."/>
            <person name="Saif S."/>
            <person name="Shea T."/>
            <person name="Shenoy N."/>
            <person name="Sisk P."/>
            <person name="Stolte C."/>
            <person name="Sykes S."/>
            <person name="White J."/>
            <person name="Yandava C."/>
            <person name="Burger G."/>
            <person name="Gray M.W."/>
            <person name="Holland P.W.H."/>
            <person name="King N."/>
            <person name="Lang F.B.F."/>
            <person name="Roger A.J."/>
            <person name="Ruiz-Trillo I."/>
            <person name="Haas B."/>
            <person name="Nusbaum C."/>
            <person name="Birren B."/>
        </authorList>
    </citation>
    <scope>NUCLEOTIDE SEQUENCE [LARGE SCALE GENOMIC DNA]</scope>
    <source>
        <strain evidence="13 14">JP610</strain>
    </source>
</reference>
<evidence type="ECO:0000256" key="11">
    <source>
        <dbReference type="SAM" id="Phobius"/>
    </source>
</evidence>
<feature type="transmembrane region" description="Helical" evidence="11">
    <location>
        <begin position="220"/>
        <end position="239"/>
    </location>
</feature>
<dbReference type="eggNOG" id="KOG0809">
    <property type="taxonomic scope" value="Eukaryota"/>
</dbReference>
<dbReference type="GO" id="GO:0048278">
    <property type="term" value="P:vesicle docking"/>
    <property type="evidence" value="ECO:0007669"/>
    <property type="project" value="TreeGrafter"/>
</dbReference>
<dbReference type="AlphaFoldDB" id="A0A0L0FGM4"/>
<evidence type="ECO:0000256" key="6">
    <source>
        <dbReference type="ARBA" id="ARBA00022989"/>
    </source>
</evidence>
<proteinExistence type="inferred from homology"/>
<gene>
    <name evidence="13" type="ORF">SARC_11889</name>
</gene>
<evidence type="ECO:0000259" key="12">
    <source>
        <dbReference type="PROSITE" id="PS50192"/>
    </source>
</evidence>
<dbReference type="PANTHER" id="PTHR19957">
    <property type="entry name" value="SYNTAXIN"/>
    <property type="match status" value="1"/>
</dbReference>
<dbReference type="GO" id="GO:0000149">
    <property type="term" value="F:SNARE binding"/>
    <property type="evidence" value="ECO:0007669"/>
    <property type="project" value="TreeGrafter"/>
</dbReference>
<dbReference type="InterPro" id="IPR045242">
    <property type="entry name" value="Syntaxin"/>
</dbReference>
<dbReference type="InterPro" id="IPR000727">
    <property type="entry name" value="T_SNARE_dom"/>
</dbReference>
<dbReference type="GO" id="GO:0005484">
    <property type="term" value="F:SNAP receptor activity"/>
    <property type="evidence" value="ECO:0007669"/>
    <property type="project" value="TreeGrafter"/>
</dbReference>
<protein>
    <recommendedName>
        <fullName evidence="12">t-SNARE coiled-coil homology domain-containing protein</fullName>
    </recommendedName>
</protein>
<evidence type="ECO:0000256" key="1">
    <source>
        <dbReference type="ARBA" id="ARBA00004409"/>
    </source>
</evidence>
<dbReference type="GO" id="GO:0000139">
    <property type="term" value="C:Golgi membrane"/>
    <property type="evidence" value="ECO:0007669"/>
    <property type="project" value="UniProtKB-SubCell"/>
</dbReference>